<comment type="similarity">
    <text evidence="1">Belongs to the pseudomonas-type ThrB family.</text>
</comment>
<protein>
    <submittedName>
        <fullName evidence="3">Phosphotransferase</fullName>
    </submittedName>
</protein>
<dbReference type="InterPro" id="IPR050249">
    <property type="entry name" value="Pseudomonas-type_ThrB"/>
</dbReference>
<accession>A0ABY7WE26</accession>
<dbReference type="Pfam" id="PF01636">
    <property type="entry name" value="APH"/>
    <property type="match status" value="1"/>
</dbReference>
<dbReference type="PANTHER" id="PTHR21064">
    <property type="entry name" value="AMINOGLYCOSIDE PHOSPHOTRANSFERASE DOMAIN-CONTAINING PROTEIN-RELATED"/>
    <property type="match status" value="1"/>
</dbReference>
<dbReference type="SUPFAM" id="SSF56112">
    <property type="entry name" value="Protein kinase-like (PK-like)"/>
    <property type="match status" value="1"/>
</dbReference>
<dbReference type="EMBL" id="CP117834">
    <property type="protein sequence ID" value="WDF05923.1"/>
    <property type="molecule type" value="Genomic_DNA"/>
</dbReference>
<dbReference type="Proteomes" id="UP001215143">
    <property type="component" value="Chromosome"/>
</dbReference>
<keyword evidence="4" id="KW-1185">Reference proteome</keyword>
<dbReference type="InterPro" id="IPR002575">
    <property type="entry name" value="Aminoglycoside_PTrfase"/>
</dbReference>
<sequence>MLYEITKRYQLKDRQFVCIGGFYNHVFSNGSHVVKVFHENQANSVQMEHEINVMTYMNQRGIPSASVFHSNRQRTFEEIMYCGERYFCFVQSRIEGETIAITDLSGGNIAEWGAQIGAIHHAGKAYSHYYPLNHWHEESIVQTASIVLDDTLQAVWLNVYKKLTSLTQDDSSYGLIHHDLHHENSRFLGNKASIIDFESTIQHWYIYDLAIAIYHASLHIEKDKRADWYEWFSSIMLEGYQSTFSLEKKWVDELSFFIYYRQWYSYLYFQVHLEKNEQVTQMLEKMKSYLAAEKTII</sequence>
<evidence type="ECO:0000313" key="4">
    <source>
        <dbReference type="Proteomes" id="UP001215143"/>
    </source>
</evidence>
<dbReference type="RefSeq" id="WP_274273576.1">
    <property type="nucleotide sequence ID" value="NZ_CP117834.1"/>
</dbReference>
<dbReference type="InterPro" id="IPR011009">
    <property type="entry name" value="Kinase-like_dom_sf"/>
</dbReference>
<evidence type="ECO:0000256" key="1">
    <source>
        <dbReference type="ARBA" id="ARBA00038240"/>
    </source>
</evidence>
<dbReference type="PANTHER" id="PTHR21064:SF6">
    <property type="entry name" value="AMINOGLYCOSIDE PHOSPHOTRANSFERASE DOMAIN-CONTAINING PROTEIN"/>
    <property type="match status" value="1"/>
</dbReference>
<evidence type="ECO:0000313" key="3">
    <source>
        <dbReference type="EMBL" id="WDF05923.1"/>
    </source>
</evidence>
<feature type="domain" description="Aminoglycoside phosphotransferase" evidence="2">
    <location>
        <begin position="30"/>
        <end position="230"/>
    </location>
</feature>
<name>A0ABY7WE26_9BACI</name>
<dbReference type="Gene3D" id="3.90.1200.10">
    <property type="match status" value="1"/>
</dbReference>
<reference evidence="3 4" key="1">
    <citation type="submission" date="2023-02" db="EMBL/GenBank/DDBJ databases">
        <authorList>
            <person name="Liu G."/>
        </authorList>
    </citation>
    <scope>NUCLEOTIDE SEQUENCE [LARGE SCALE GENOMIC DNA]</scope>
    <source>
        <strain evidence="3 4">DSM 23008</strain>
    </source>
</reference>
<evidence type="ECO:0000259" key="2">
    <source>
        <dbReference type="Pfam" id="PF01636"/>
    </source>
</evidence>
<proteinExistence type="inferred from homology"/>
<gene>
    <name evidence="3" type="ORF">PQ477_12745</name>
</gene>
<organism evidence="3 4">
    <name type="scientific">Shouchella hunanensis</name>
    <dbReference type="NCBI Taxonomy" id="766894"/>
    <lineage>
        <taxon>Bacteria</taxon>
        <taxon>Bacillati</taxon>
        <taxon>Bacillota</taxon>
        <taxon>Bacilli</taxon>
        <taxon>Bacillales</taxon>
        <taxon>Bacillaceae</taxon>
        <taxon>Shouchella</taxon>
    </lineage>
</organism>